<evidence type="ECO:0000256" key="3">
    <source>
        <dbReference type="ARBA" id="ARBA00023004"/>
    </source>
</evidence>
<dbReference type="HOGENOM" id="CLU_012862_6_0_9"/>
<dbReference type="InterPro" id="IPR011257">
    <property type="entry name" value="DNA_glycosylase"/>
</dbReference>
<dbReference type="GO" id="GO:0003824">
    <property type="term" value="F:catalytic activity"/>
    <property type="evidence" value="ECO:0007669"/>
    <property type="project" value="InterPro"/>
</dbReference>
<evidence type="ECO:0000256" key="1">
    <source>
        <dbReference type="ARBA" id="ARBA00022485"/>
    </source>
</evidence>
<dbReference type="Proteomes" id="UP000030647">
    <property type="component" value="Unassembled WGS sequence"/>
</dbReference>
<gene>
    <name evidence="6" type="ORF">L248_1358</name>
</gene>
<keyword evidence="7" id="KW-1185">Reference proteome</keyword>
<sequence length="214" mass="24423">MDLPALYDALYDTYGDQGWWPGRSDWEILFGSVLIQNTNWRNVDRAIANLTAATGMVPDRLRALAPEKLQELIRPAGFFTRKAVTIGHLLDWLAQYNDDLPRVRRADPATVRQKLITLGGIGNETADDILLYVLGFPTVIIDTYTRRFLNRFDIVLPAQYAAAQAAVARQWSVWTLRTAQNFHALIVRVEKEKYTSAQWKDVPFSGMPLQWKQS</sequence>
<reference evidence="7" key="1">
    <citation type="journal article" date="2013" name="Genome Announc.">
        <title>Whole-Genome Sequencing of Lactobacillus shenzhenensis Strain LY-73T.</title>
        <authorList>
            <person name="Lin Z."/>
            <person name="Liu Z."/>
            <person name="Yang R."/>
            <person name="Zou Y."/>
            <person name="Wan D."/>
            <person name="Chen J."/>
            <person name="Guo M."/>
            <person name="Zhao J."/>
            <person name="Fang C."/>
            <person name="Yang R."/>
            <person name="Liu F."/>
        </authorList>
    </citation>
    <scope>NUCLEOTIDE SEQUENCE [LARGE SCALE GENOMIC DNA]</scope>
    <source>
        <strain evidence="7">LY-73</strain>
    </source>
</reference>
<evidence type="ECO:0000313" key="7">
    <source>
        <dbReference type="Proteomes" id="UP000030647"/>
    </source>
</evidence>
<dbReference type="Gene3D" id="1.10.340.30">
    <property type="entry name" value="Hypothetical protein, domain 2"/>
    <property type="match status" value="1"/>
</dbReference>
<dbReference type="GO" id="GO:0051539">
    <property type="term" value="F:4 iron, 4 sulfur cluster binding"/>
    <property type="evidence" value="ECO:0007669"/>
    <property type="project" value="UniProtKB-KW"/>
</dbReference>
<keyword evidence="2" id="KW-0479">Metal-binding</keyword>
<name>U4TN06_9LACO</name>
<keyword evidence="1" id="KW-0004">4Fe-4S</keyword>
<dbReference type="eggNOG" id="COG2231">
    <property type="taxonomic scope" value="Bacteria"/>
</dbReference>
<dbReference type="EMBL" id="KI271583">
    <property type="protein sequence ID" value="ERL66266.1"/>
    <property type="molecule type" value="Genomic_DNA"/>
</dbReference>
<evidence type="ECO:0000313" key="6">
    <source>
        <dbReference type="EMBL" id="ERL66266.1"/>
    </source>
</evidence>
<evidence type="ECO:0000256" key="4">
    <source>
        <dbReference type="ARBA" id="ARBA00023014"/>
    </source>
</evidence>
<dbReference type="SMART" id="SM00478">
    <property type="entry name" value="ENDO3c"/>
    <property type="match status" value="1"/>
</dbReference>
<evidence type="ECO:0000259" key="5">
    <source>
        <dbReference type="SMART" id="SM00478"/>
    </source>
</evidence>
<dbReference type="Gene3D" id="1.10.1670.10">
    <property type="entry name" value="Helix-hairpin-Helix base-excision DNA repair enzymes (C-terminal)"/>
    <property type="match status" value="1"/>
</dbReference>
<organism evidence="6 7">
    <name type="scientific">Schleiferilactobacillus shenzhenensis LY-73</name>
    <dbReference type="NCBI Taxonomy" id="1231336"/>
    <lineage>
        <taxon>Bacteria</taxon>
        <taxon>Bacillati</taxon>
        <taxon>Bacillota</taxon>
        <taxon>Bacilli</taxon>
        <taxon>Lactobacillales</taxon>
        <taxon>Lactobacillaceae</taxon>
        <taxon>Schleiferilactobacillus</taxon>
    </lineage>
</organism>
<dbReference type="CDD" id="cd00056">
    <property type="entry name" value="ENDO3c"/>
    <property type="match status" value="1"/>
</dbReference>
<dbReference type="OrthoDB" id="9802365at2"/>
<dbReference type="Pfam" id="PF00730">
    <property type="entry name" value="HhH-GPD"/>
    <property type="match status" value="1"/>
</dbReference>
<dbReference type="PANTHER" id="PTHR10359">
    <property type="entry name" value="A/G-SPECIFIC ADENINE GLYCOSYLASE/ENDONUCLEASE III"/>
    <property type="match status" value="1"/>
</dbReference>
<proteinExistence type="predicted"/>
<dbReference type="InterPro" id="IPR003265">
    <property type="entry name" value="HhH-GPD_domain"/>
</dbReference>
<evidence type="ECO:0000256" key="2">
    <source>
        <dbReference type="ARBA" id="ARBA00022723"/>
    </source>
</evidence>
<dbReference type="AlphaFoldDB" id="U4TN06"/>
<dbReference type="PANTHER" id="PTHR10359:SF19">
    <property type="entry name" value="DNA REPAIR GLYCOSYLASE MJ1434-RELATED"/>
    <property type="match status" value="1"/>
</dbReference>
<keyword evidence="4" id="KW-0411">Iron-sulfur</keyword>
<dbReference type="InterPro" id="IPR023170">
    <property type="entry name" value="HhH_base_excis_C"/>
</dbReference>
<dbReference type="GO" id="GO:0006284">
    <property type="term" value="P:base-excision repair"/>
    <property type="evidence" value="ECO:0007669"/>
    <property type="project" value="InterPro"/>
</dbReference>
<protein>
    <recommendedName>
        <fullName evidence="5">HhH-GPD domain-containing protein</fullName>
    </recommendedName>
</protein>
<dbReference type="SUPFAM" id="SSF48150">
    <property type="entry name" value="DNA-glycosylase"/>
    <property type="match status" value="1"/>
</dbReference>
<dbReference type="RefSeq" id="WP_022528643.1">
    <property type="nucleotide sequence ID" value="NZ_KI271583.1"/>
</dbReference>
<dbReference type="PIRSF" id="PIRSF001435">
    <property type="entry name" value="Nth"/>
    <property type="match status" value="1"/>
</dbReference>
<feature type="domain" description="HhH-GPD" evidence="5">
    <location>
        <begin position="34"/>
        <end position="192"/>
    </location>
</feature>
<keyword evidence="3" id="KW-0408">Iron</keyword>
<accession>U4TN06</accession>
<dbReference type="GO" id="GO:0046872">
    <property type="term" value="F:metal ion binding"/>
    <property type="evidence" value="ECO:0007669"/>
    <property type="project" value="UniProtKB-KW"/>
</dbReference>